<dbReference type="Proteomes" id="UP000229342">
    <property type="component" value="Unassembled WGS sequence"/>
</dbReference>
<gene>
    <name evidence="3" type="ORF">COV91_05220</name>
</gene>
<comment type="caution">
    <text evidence="3">The sequence shown here is derived from an EMBL/GenBank/DDBJ whole genome shotgun (WGS) entry which is preliminary data.</text>
</comment>
<accession>A0A2H0KAF7</accession>
<keyword evidence="2" id="KW-0472">Membrane</keyword>
<keyword evidence="2" id="KW-0812">Transmembrane</keyword>
<evidence type="ECO:0000256" key="2">
    <source>
        <dbReference type="SAM" id="Phobius"/>
    </source>
</evidence>
<feature type="region of interest" description="Disordered" evidence="1">
    <location>
        <begin position="95"/>
        <end position="146"/>
    </location>
</feature>
<keyword evidence="2" id="KW-1133">Transmembrane helix</keyword>
<feature type="transmembrane region" description="Helical" evidence="2">
    <location>
        <begin position="12"/>
        <end position="31"/>
    </location>
</feature>
<protein>
    <submittedName>
        <fullName evidence="3">Uncharacterized protein</fullName>
    </submittedName>
</protein>
<feature type="compositionally biased region" description="Gly residues" evidence="1">
    <location>
        <begin position="137"/>
        <end position="146"/>
    </location>
</feature>
<evidence type="ECO:0000313" key="4">
    <source>
        <dbReference type="Proteomes" id="UP000229342"/>
    </source>
</evidence>
<organism evidence="3 4">
    <name type="scientific">Candidatus Taylorbacteria bacterium CG11_big_fil_rev_8_21_14_0_20_46_11</name>
    <dbReference type="NCBI Taxonomy" id="1975025"/>
    <lineage>
        <taxon>Bacteria</taxon>
        <taxon>Candidatus Tayloriibacteriota</taxon>
    </lineage>
</organism>
<sequence length="146" mass="14931">MSIFDHINKSVVIGGGAAFIIIVGGFIYYLVTESSGGNVAMTHVEASPLQTTLGRDLLKTLARLKSTKIDTSIFSDPVFTSLKDFGVTISSQPVGRRNPFAPIGTSGGFSAEGSSPGIPTGNSSTTPSQTATPPAGDSGGFSGFDI</sequence>
<proteinExistence type="predicted"/>
<dbReference type="EMBL" id="PCVG01000069">
    <property type="protein sequence ID" value="PIQ68229.1"/>
    <property type="molecule type" value="Genomic_DNA"/>
</dbReference>
<feature type="compositionally biased region" description="Low complexity" evidence="1">
    <location>
        <begin position="123"/>
        <end position="135"/>
    </location>
</feature>
<evidence type="ECO:0000256" key="1">
    <source>
        <dbReference type="SAM" id="MobiDB-lite"/>
    </source>
</evidence>
<reference evidence="3 4" key="1">
    <citation type="submission" date="2017-09" db="EMBL/GenBank/DDBJ databases">
        <title>Depth-based differentiation of microbial function through sediment-hosted aquifers and enrichment of novel symbionts in the deep terrestrial subsurface.</title>
        <authorList>
            <person name="Probst A.J."/>
            <person name="Ladd B."/>
            <person name="Jarett J.K."/>
            <person name="Geller-Mcgrath D.E."/>
            <person name="Sieber C.M."/>
            <person name="Emerson J.B."/>
            <person name="Anantharaman K."/>
            <person name="Thomas B.C."/>
            <person name="Malmstrom R."/>
            <person name="Stieglmeier M."/>
            <person name="Klingl A."/>
            <person name="Woyke T."/>
            <person name="Ryan C.M."/>
            <person name="Banfield J.F."/>
        </authorList>
    </citation>
    <scope>NUCLEOTIDE SEQUENCE [LARGE SCALE GENOMIC DNA]</scope>
    <source>
        <strain evidence="3">CG11_big_fil_rev_8_21_14_0_20_46_11</strain>
    </source>
</reference>
<name>A0A2H0KAF7_9BACT</name>
<dbReference type="AlphaFoldDB" id="A0A2H0KAF7"/>
<evidence type="ECO:0000313" key="3">
    <source>
        <dbReference type="EMBL" id="PIQ68229.1"/>
    </source>
</evidence>